<feature type="compositionally biased region" description="Acidic residues" evidence="1">
    <location>
        <begin position="22"/>
        <end position="43"/>
    </location>
</feature>
<accession>A0A0L8I7M1</accession>
<proteinExistence type="predicted"/>
<protein>
    <submittedName>
        <fullName evidence="2">Uncharacterized protein</fullName>
    </submittedName>
</protein>
<reference evidence="2" key="1">
    <citation type="submission" date="2015-07" db="EMBL/GenBank/DDBJ databases">
        <title>MeaNS - Measles Nucleotide Surveillance Program.</title>
        <authorList>
            <person name="Tran T."/>
            <person name="Druce J."/>
        </authorList>
    </citation>
    <scope>NUCLEOTIDE SEQUENCE</scope>
    <source>
        <strain evidence="2">UCB-OBI-ISO-001</strain>
        <tissue evidence="2">Gonad</tissue>
    </source>
</reference>
<dbReference type="AlphaFoldDB" id="A0A0L8I7M1"/>
<dbReference type="EMBL" id="KQ416306">
    <property type="protein sequence ID" value="KOF97476.1"/>
    <property type="molecule type" value="Genomic_DNA"/>
</dbReference>
<feature type="non-terminal residue" evidence="2">
    <location>
        <position position="1"/>
    </location>
</feature>
<evidence type="ECO:0000313" key="2">
    <source>
        <dbReference type="EMBL" id="KOF97476.1"/>
    </source>
</evidence>
<name>A0A0L8I7M1_OCTBM</name>
<gene>
    <name evidence="2" type="ORF">OCBIM_22029432mg</name>
</gene>
<feature type="region of interest" description="Disordered" evidence="1">
    <location>
        <begin position="1"/>
        <end position="54"/>
    </location>
</feature>
<feature type="compositionally biased region" description="Low complexity" evidence="1">
    <location>
        <begin position="12"/>
        <end position="21"/>
    </location>
</feature>
<evidence type="ECO:0000256" key="1">
    <source>
        <dbReference type="SAM" id="MobiDB-lite"/>
    </source>
</evidence>
<sequence>NNNNKCSHNIYDVNADDTTTADADDDDDDDDDDVDDDDDDVATEDNAYRTLDFG</sequence>
<organism evidence="2">
    <name type="scientific">Octopus bimaculoides</name>
    <name type="common">California two-spotted octopus</name>
    <dbReference type="NCBI Taxonomy" id="37653"/>
    <lineage>
        <taxon>Eukaryota</taxon>
        <taxon>Metazoa</taxon>
        <taxon>Spiralia</taxon>
        <taxon>Lophotrochozoa</taxon>
        <taxon>Mollusca</taxon>
        <taxon>Cephalopoda</taxon>
        <taxon>Coleoidea</taxon>
        <taxon>Octopodiformes</taxon>
        <taxon>Octopoda</taxon>
        <taxon>Incirrata</taxon>
        <taxon>Octopodidae</taxon>
        <taxon>Octopus</taxon>
    </lineage>
</organism>